<dbReference type="InterPro" id="IPR015424">
    <property type="entry name" value="PyrdxlP-dep_Trfase"/>
</dbReference>
<dbReference type="AlphaFoldDB" id="A0A8E6B6X1"/>
<keyword evidence="4" id="KW-0808">Transferase</keyword>
<dbReference type="GO" id="GO:0008483">
    <property type="term" value="F:transaminase activity"/>
    <property type="evidence" value="ECO:0007669"/>
    <property type="project" value="UniProtKB-KW"/>
</dbReference>
<keyword evidence="8" id="KW-1185">Reference proteome</keyword>
<keyword evidence="5 6" id="KW-0663">Pyridoxal phosphate</keyword>
<dbReference type="InterPro" id="IPR050103">
    <property type="entry name" value="Class-III_PLP-dep_AT"/>
</dbReference>
<keyword evidence="3 7" id="KW-0032">Aminotransferase</keyword>
<dbReference type="GO" id="GO:0042802">
    <property type="term" value="F:identical protein binding"/>
    <property type="evidence" value="ECO:0007669"/>
    <property type="project" value="TreeGrafter"/>
</dbReference>
<proteinExistence type="inferred from homology"/>
<gene>
    <name evidence="7" type="ORF">KIH39_03595</name>
</gene>
<dbReference type="PIRSF" id="PIRSF000521">
    <property type="entry name" value="Transaminase_4ab_Lys_Orn"/>
    <property type="match status" value="1"/>
</dbReference>
<evidence type="ECO:0000256" key="2">
    <source>
        <dbReference type="ARBA" id="ARBA00008954"/>
    </source>
</evidence>
<protein>
    <submittedName>
        <fullName evidence="7">Acetyl ornithine aminotransferase family protein</fullName>
    </submittedName>
</protein>
<evidence type="ECO:0000256" key="4">
    <source>
        <dbReference type="ARBA" id="ARBA00022679"/>
    </source>
</evidence>
<dbReference type="PROSITE" id="PS00600">
    <property type="entry name" value="AA_TRANSFER_CLASS_3"/>
    <property type="match status" value="1"/>
</dbReference>
<dbReference type="KEGG" id="tsph:KIH39_03595"/>
<dbReference type="InterPro" id="IPR015422">
    <property type="entry name" value="PyrdxlP-dep_Trfase_small"/>
</dbReference>
<dbReference type="NCBIfam" id="NF004426">
    <property type="entry name" value="PRK05769.1"/>
    <property type="match status" value="1"/>
</dbReference>
<evidence type="ECO:0000256" key="3">
    <source>
        <dbReference type="ARBA" id="ARBA00022576"/>
    </source>
</evidence>
<dbReference type="CDD" id="cd00610">
    <property type="entry name" value="OAT_like"/>
    <property type="match status" value="1"/>
</dbReference>
<organism evidence="7 8">
    <name type="scientific">Telmatocola sphagniphila</name>
    <dbReference type="NCBI Taxonomy" id="1123043"/>
    <lineage>
        <taxon>Bacteria</taxon>
        <taxon>Pseudomonadati</taxon>
        <taxon>Planctomycetota</taxon>
        <taxon>Planctomycetia</taxon>
        <taxon>Gemmatales</taxon>
        <taxon>Gemmataceae</taxon>
    </lineage>
</organism>
<dbReference type="PANTHER" id="PTHR11986">
    <property type="entry name" value="AMINOTRANSFERASE CLASS III"/>
    <property type="match status" value="1"/>
</dbReference>
<reference evidence="7" key="1">
    <citation type="submission" date="2021-05" db="EMBL/GenBank/DDBJ databases">
        <title>Complete genome sequence of the cellulolytic planctomycete Telmatocola sphagniphila SP2T and characterization of the first cellulase from planctomycetes.</title>
        <authorList>
            <person name="Rakitin A.L."/>
            <person name="Beletsky A.V."/>
            <person name="Naumoff D.G."/>
            <person name="Kulichevskaya I.S."/>
            <person name="Mardanov A.V."/>
            <person name="Ravin N.V."/>
            <person name="Dedysh S.N."/>
        </authorList>
    </citation>
    <scope>NUCLEOTIDE SEQUENCE</scope>
    <source>
        <strain evidence="7">SP2T</strain>
    </source>
</reference>
<evidence type="ECO:0000256" key="6">
    <source>
        <dbReference type="RuleBase" id="RU003560"/>
    </source>
</evidence>
<dbReference type="FunFam" id="3.40.640.10:FF:000013">
    <property type="entry name" value="4-aminobutyrate aminotransferase"/>
    <property type="match status" value="1"/>
</dbReference>
<name>A0A8E6B6X1_9BACT</name>
<evidence type="ECO:0000313" key="7">
    <source>
        <dbReference type="EMBL" id="QVL33012.1"/>
    </source>
</evidence>
<dbReference type="Proteomes" id="UP000676194">
    <property type="component" value="Chromosome"/>
</dbReference>
<evidence type="ECO:0000313" key="8">
    <source>
        <dbReference type="Proteomes" id="UP000676194"/>
    </source>
</evidence>
<accession>A0A8E6B6X1</accession>
<evidence type="ECO:0000256" key="5">
    <source>
        <dbReference type="ARBA" id="ARBA00022898"/>
    </source>
</evidence>
<comment type="similarity">
    <text evidence="2 6">Belongs to the class-III pyridoxal-phosphate-dependent aminotransferase family.</text>
</comment>
<dbReference type="EMBL" id="CP074694">
    <property type="protein sequence ID" value="QVL33012.1"/>
    <property type="molecule type" value="Genomic_DNA"/>
</dbReference>
<dbReference type="Pfam" id="PF00202">
    <property type="entry name" value="Aminotran_3"/>
    <property type="match status" value="1"/>
</dbReference>
<comment type="cofactor">
    <cofactor evidence="1">
        <name>pyridoxal 5'-phosphate</name>
        <dbReference type="ChEBI" id="CHEBI:597326"/>
    </cofactor>
</comment>
<sequence length="462" mass="50290">MFALDHLPVPHLETSLPGPKAREWLEIDHQFVSESYTRVYPLVVARGSGAIVEDVDGNRFLDFTAGIAVNATGHCHPHVVAAIQDQSTKLLHMSGTDFYYGPQIELAEKLAQLAPGPSPKKVFFTNSGAESIEAALKLARWHTRRNRVVAFLGAFHGRTYGAMSLSASKLIHRAGFSPLVPDIHHVPFPRDCDNCASHKNRTLSACECLNEIENHLLHRIAPPEEVAAIFVEAIQGEGGYHVAPPGFLQGLRKLCDKHGILLVMDEVQTGMGRTGKMFAVEHFGVEPDIICLAKGIASGLPLGAIIAKSSVMNWPSGSHASTFGGNPVSCRAALATIELLELEYMANAAERGEQLRKGLRDLSLHHECLANVRGLGLMTAVDLVKDQPNWDYHPPLRDAVIQAAFHQGLLLLGCGESAIRFCPPLCITAEQIDLGLSILEDVLYDVEVAPLPRHQLEVVNVD</sequence>
<dbReference type="Gene3D" id="3.40.640.10">
    <property type="entry name" value="Type I PLP-dependent aspartate aminotransferase-like (Major domain)"/>
    <property type="match status" value="1"/>
</dbReference>
<dbReference type="PANTHER" id="PTHR11986:SF58">
    <property type="entry name" value="LEUCINE_METHIONINE RACEMASE"/>
    <property type="match status" value="1"/>
</dbReference>
<dbReference type="RefSeq" id="WP_213497902.1">
    <property type="nucleotide sequence ID" value="NZ_CP074694.1"/>
</dbReference>
<dbReference type="InterPro" id="IPR015421">
    <property type="entry name" value="PyrdxlP-dep_Trfase_major"/>
</dbReference>
<dbReference type="InterPro" id="IPR005814">
    <property type="entry name" value="Aminotrans_3"/>
</dbReference>
<dbReference type="GO" id="GO:0030170">
    <property type="term" value="F:pyridoxal phosphate binding"/>
    <property type="evidence" value="ECO:0007669"/>
    <property type="project" value="InterPro"/>
</dbReference>
<dbReference type="Gene3D" id="3.90.1150.10">
    <property type="entry name" value="Aspartate Aminotransferase, domain 1"/>
    <property type="match status" value="1"/>
</dbReference>
<dbReference type="SUPFAM" id="SSF53383">
    <property type="entry name" value="PLP-dependent transferases"/>
    <property type="match status" value="1"/>
</dbReference>
<dbReference type="InterPro" id="IPR049704">
    <property type="entry name" value="Aminotrans_3_PPA_site"/>
</dbReference>
<evidence type="ECO:0000256" key="1">
    <source>
        <dbReference type="ARBA" id="ARBA00001933"/>
    </source>
</evidence>